<dbReference type="EMBL" id="AZRV01000047">
    <property type="protein sequence ID" value="RKO61020.1"/>
    <property type="molecule type" value="Genomic_DNA"/>
</dbReference>
<dbReference type="CDD" id="cd16416">
    <property type="entry name" value="HAD_BsYqeG-like"/>
    <property type="match status" value="1"/>
</dbReference>
<dbReference type="PANTHER" id="PTHR19288:SF25">
    <property type="entry name" value="PHOSPHATIDYLGLYCEROPHOSPHATASE GEP4, MITOCHONDRIAL"/>
    <property type="match status" value="1"/>
</dbReference>
<dbReference type="NCBIfam" id="TIGR01668">
    <property type="entry name" value="YqeG_hyp_ppase"/>
    <property type="match status" value="1"/>
</dbReference>
<dbReference type="GO" id="GO:0008962">
    <property type="term" value="F:phosphatidylglycerophosphatase activity"/>
    <property type="evidence" value="ECO:0007669"/>
    <property type="project" value="InterPro"/>
</dbReference>
<dbReference type="Pfam" id="PF00702">
    <property type="entry name" value="Hydrolase"/>
    <property type="match status" value="1"/>
</dbReference>
<protein>
    <submittedName>
        <fullName evidence="1">HAD superfamily (Subfamily IIIA) phosphatase, TIGR01668</fullName>
    </submittedName>
</protein>
<dbReference type="InterPro" id="IPR036412">
    <property type="entry name" value="HAD-like_sf"/>
</dbReference>
<reference evidence="1 2" key="1">
    <citation type="submission" date="2013-12" db="EMBL/GenBank/DDBJ databases">
        <title>Genome and proteome characterization of Caldibacillus debilis GB1 derived from a cellulolytic aero-tolerant co-culture.</title>
        <authorList>
            <person name="Wushke S.T."/>
            <person name="Zhang X."/>
            <person name="Fristensky B."/>
            <person name="Wilkins J.A."/>
            <person name="Levin D.B."/>
            <person name="Sparling R."/>
        </authorList>
    </citation>
    <scope>NUCLEOTIDE SEQUENCE [LARGE SCALE GENOMIC DNA]</scope>
    <source>
        <strain evidence="1 2">GB1</strain>
    </source>
</reference>
<accession>A0A420VBT9</accession>
<dbReference type="InterPro" id="IPR023214">
    <property type="entry name" value="HAD_sf"/>
</dbReference>
<evidence type="ECO:0000313" key="1">
    <source>
        <dbReference type="EMBL" id="RKO61020.1"/>
    </source>
</evidence>
<dbReference type="InterPro" id="IPR010021">
    <property type="entry name" value="PGPP1/Gep4"/>
</dbReference>
<dbReference type="PANTHER" id="PTHR19288">
    <property type="entry name" value="4-NITROPHENYLPHOSPHATASE-RELATED"/>
    <property type="match status" value="1"/>
</dbReference>
<dbReference type="AlphaFoldDB" id="A0A420VBT9"/>
<dbReference type="SUPFAM" id="SSF56784">
    <property type="entry name" value="HAD-like"/>
    <property type="match status" value="1"/>
</dbReference>
<dbReference type="NCBIfam" id="TIGR01662">
    <property type="entry name" value="HAD-SF-IIIA"/>
    <property type="match status" value="1"/>
</dbReference>
<keyword evidence="2" id="KW-1185">Reference proteome</keyword>
<comment type="caution">
    <text evidence="1">The sequence shown here is derived from an EMBL/GenBank/DDBJ whole genome shotgun (WGS) entry which is preliminary data.</text>
</comment>
<dbReference type="Gene3D" id="3.40.50.1000">
    <property type="entry name" value="HAD superfamily/HAD-like"/>
    <property type="match status" value="1"/>
</dbReference>
<gene>
    <name evidence="1" type="ORF">Cdeb_01925</name>
</gene>
<evidence type="ECO:0000313" key="2">
    <source>
        <dbReference type="Proteomes" id="UP000286235"/>
    </source>
</evidence>
<dbReference type="GO" id="GO:0005737">
    <property type="term" value="C:cytoplasm"/>
    <property type="evidence" value="ECO:0007669"/>
    <property type="project" value="TreeGrafter"/>
</dbReference>
<dbReference type="InterPro" id="IPR006549">
    <property type="entry name" value="HAD-SF_hydro_IIIA"/>
</dbReference>
<sequence>MMWKKFLPNDFVPSVRDISPEYLKKREIQGIITDLDNTLVEWDRPLATPDVRSWMENMKAHGIRVVIVSNNSKKRVFAFADPLNVPFVCRAKKPLGKSFRKALEILDLPKEKVAVVGDQLLTDIYGGNRSGFFTILVVPVAQSDGFMTKINRMIERKLFRWFEKKGLFPWKEGVRGKSVDL</sequence>
<name>A0A420VBT9_9BACI</name>
<proteinExistence type="predicted"/>
<organism evidence="1 2">
    <name type="scientific">Caldibacillus debilis GB1</name>
    <dbReference type="NCBI Taxonomy" id="1339248"/>
    <lineage>
        <taxon>Bacteria</taxon>
        <taxon>Bacillati</taxon>
        <taxon>Bacillota</taxon>
        <taxon>Bacilli</taxon>
        <taxon>Bacillales</taxon>
        <taxon>Bacillaceae</taxon>
        <taxon>Caldibacillus</taxon>
    </lineage>
</organism>
<dbReference type="Proteomes" id="UP000286235">
    <property type="component" value="Unassembled WGS sequence"/>
</dbReference>